<keyword evidence="14" id="KW-1185">Reference proteome</keyword>
<comment type="function">
    <text evidence="1">Mediates high-affinity intracellular uptake of the rare oligo-element molybdenum.</text>
</comment>
<keyword evidence="6 12" id="KW-0812">Transmembrane</keyword>
<evidence type="ECO:0000256" key="8">
    <source>
        <dbReference type="ARBA" id="ARBA00023065"/>
    </source>
</evidence>
<evidence type="ECO:0000256" key="10">
    <source>
        <dbReference type="ARBA" id="ARBA00030646"/>
    </source>
</evidence>
<keyword evidence="4" id="KW-0813">Transport</keyword>
<evidence type="ECO:0000256" key="2">
    <source>
        <dbReference type="ARBA" id="ARBA00004651"/>
    </source>
</evidence>
<comment type="subcellular location">
    <subcellularLocation>
        <location evidence="2">Cell membrane</location>
        <topology evidence="2">Multi-pass membrane protein</topology>
    </subcellularLocation>
</comment>
<evidence type="ECO:0000256" key="4">
    <source>
        <dbReference type="ARBA" id="ARBA00022448"/>
    </source>
</evidence>
<dbReference type="Gene3D" id="1.20.1250.20">
    <property type="entry name" value="MFS general substrate transporter like domains"/>
    <property type="match status" value="1"/>
</dbReference>
<keyword evidence="5" id="KW-1003">Cell membrane</keyword>
<keyword evidence="8" id="KW-0406">Ion transport</keyword>
<dbReference type="GO" id="GO:0005886">
    <property type="term" value="C:plasma membrane"/>
    <property type="evidence" value="ECO:0007669"/>
    <property type="project" value="UniProtKB-SubCell"/>
</dbReference>
<evidence type="ECO:0000256" key="9">
    <source>
        <dbReference type="ARBA" id="ARBA00023136"/>
    </source>
</evidence>
<keyword evidence="9 12" id="KW-0472">Membrane</keyword>
<dbReference type="RefSeq" id="XP_013900542.1">
    <property type="nucleotide sequence ID" value="XM_014045088.1"/>
</dbReference>
<protein>
    <recommendedName>
        <fullName evidence="3">Molybdate-anion transporter</fullName>
    </recommendedName>
    <alternativeName>
        <fullName evidence="10">Major facilitator superfamily domain-containing protein 5</fullName>
    </alternativeName>
    <alternativeName>
        <fullName evidence="11">Molybdate transporter 2 homolog</fullName>
    </alternativeName>
</protein>
<dbReference type="InterPro" id="IPR036259">
    <property type="entry name" value="MFS_trans_sf"/>
</dbReference>
<evidence type="ECO:0000256" key="12">
    <source>
        <dbReference type="SAM" id="Phobius"/>
    </source>
</evidence>
<feature type="transmembrane region" description="Helical" evidence="12">
    <location>
        <begin position="139"/>
        <end position="157"/>
    </location>
</feature>
<gene>
    <name evidence="13" type="ORF">MNEG_6434</name>
</gene>
<evidence type="ECO:0000313" key="14">
    <source>
        <dbReference type="Proteomes" id="UP000054498"/>
    </source>
</evidence>
<dbReference type="Pfam" id="PF05631">
    <property type="entry name" value="MFS_5"/>
    <property type="match status" value="1"/>
</dbReference>
<dbReference type="InterPro" id="IPR008509">
    <property type="entry name" value="MOT2/MFSD5"/>
</dbReference>
<evidence type="ECO:0000313" key="13">
    <source>
        <dbReference type="EMBL" id="KIZ01523.1"/>
    </source>
</evidence>
<evidence type="ECO:0000256" key="7">
    <source>
        <dbReference type="ARBA" id="ARBA00022989"/>
    </source>
</evidence>
<dbReference type="GeneID" id="25739310"/>
<dbReference type="EMBL" id="KK101262">
    <property type="protein sequence ID" value="KIZ01523.1"/>
    <property type="molecule type" value="Genomic_DNA"/>
</dbReference>
<evidence type="ECO:0000256" key="3">
    <source>
        <dbReference type="ARBA" id="ARBA00021242"/>
    </source>
</evidence>
<evidence type="ECO:0000256" key="5">
    <source>
        <dbReference type="ARBA" id="ARBA00022475"/>
    </source>
</evidence>
<feature type="transmembrane region" description="Helical" evidence="12">
    <location>
        <begin position="81"/>
        <end position="100"/>
    </location>
</feature>
<proteinExistence type="predicted"/>
<sequence length="174" mass="19050">MAMSPNRENIKHGLIFVNFMTASMLGSFLAGALMKRGRPEAFMRGVFAVAAAALAVPMLLALDTAKRPELKGQPITSSGKLQLIAFCLFEACVGVFWPCMMQLRSEYVPEDLRATIINIFRIPLNLFVCVVLSNVEALPLAGMFGLCVALMLASLACQARLERLARDRAASRRK</sequence>
<reference evidence="13 14" key="1">
    <citation type="journal article" date="2013" name="BMC Genomics">
        <title>Reconstruction of the lipid metabolism for the microalga Monoraphidium neglectum from its genome sequence reveals characteristics suitable for biofuel production.</title>
        <authorList>
            <person name="Bogen C."/>
            <person name="Al-Dilaimi A."/>
            <person name="Albersmeier A."/>
            <person name="Wichmann J."/>
            <person name="Grundmann M."/>
            <person name="Rupp O."/>
            <person name="Lauersen K.J."/>
            <person name="Blifernez-Klassen O."/>
            <person name="Kalinowski J."/>
            <person name="Goesmann A."/>
            <person name="Mussgnug J.H."/>
            <person name="Kruse O."/>
        </authorList>
    </citation>
    <scope>NUCLEOTIDE SEQUENCE [LARGE SCALE GENOMIC DNA]</scope>
    <source>
        <strain evidence="13 14">SAG 48.87</strain>
    </source>
</reference>
<feature type="transmembrane region" description="Helical" evidence="12">
    <location>
        <begin position="12"/>
        <end position="34"/>
    </location>
</feature>
<dbReference type="GO" id="GO:0015098">
    <property type="term" value="F:molybdate ion transmembrane transporter activity"/>
    <property type="evidence" value="ECO:0007669"/>
    <property type="project" value="InterPro"/>
</dbReference>
<dbReference type="SUPFAM" id="SSF103473">
    <property type="entry name" value="MFS general substrate transporter"/>
    <property type="match status" value="1"/>
</dbReference>
<evidence type="ECO:0000256" key="1">
    <source>
        <dbReference type="ARBA" id="ARBA00003019"/>
    </source>
</evidence>
<accession>A0A0D2JQY4</accession>
<keyword evidence="7 12" id="KW-1133">Transmembrane helix</keyword>
<dbReference type="OrthoDB" id="263957at2759"/>
<dbReference type="PANTHER" id="PTHR23516:SF1">
    <property type="entry name" value="MOLYBDATE-ANION TRANSPORTER"/>
    <property type="match status" value="1"/>
</dbReference>
<dbReference type="GO" id="GO:0006811">
    <property type="term" value="P:monoatomic ion transport"/>
    <property type="evidence" value="ECO:0007669"/>
    <property type="project" value="UniProtKB-KW"/>
</dbReference>
<name>A0A0D2JQY4_9CHLO</name>
<dbReference type="AlphaFoldDB" id="A0A0D2JQY4"/>
<dbReference type="PANTHER" id="PTHR23516">
    <property type="entry name" value="SAM (S-ADENOSYL METHIONINE) TRANSPORTER"/>
    <property type="match status" value="1"/>
</dbReference>
<organism evidence="13 14">
    <name type="scientific">Monoraphidium neglectum</name>
    <dbReference type="NCBI Taxonomy" id="145388"/>
    <lineage>
        <taxon>Eukaryota</taxon>
        <taxon>Viridiplantae</taxon>
        <taxon>Chlorophyta</taxon>
        <taxon>core chlorophytes</taxon>
        <taxon>Chlorophyceae</taxon>
        <taxon>CS clade</taxon>
        <taxon>Sphaeropleales</taxon>
        <taxon>Selenastraceae</taxon>
        <taxon>Monoraphidium</taxon>
    </lineage>
</organism>
<evidence type="ECO:0000256" key="6">
    <source>
        <dbReference type="ARBA" id="ARBA00022692"/>
    </source>
</evidence>
<evidence type="ECO:0000256" key="11">
    <source>
        <dbReference type="ARBA" id="ARBA00032555"/>
    </source>
</evidence>
<feature type="transmembrane region" description="Helical" evidence="12">
    <location>
        <begin position="41"/>
        <end position="61"/>
    </location>
</feature>
<dbReference type="KEGG" id="mng:MNEG_6434"/>
<dbReference type="Proteomes" id="UP000054498">
    <property type="component" value="Unassembled WGS sequence"/>
</dbReference>